<gene>
    <name evidence="3" type="ORF">CYBJADRAFT_167296</name>
</gene>
<sequence>MTVVEPIRRSKRIQEIKSSQQVVVDEDIEGDEYQDEDGEYYEEEEEKKGFSLRKRRKGTSSSSQRKKPKHGEKTDGYKELREKFEEHYMFQALVDADASVAELANEWVDQYKNDKDLAKKDLVNMMLNAVGCFTKIEEHDVANNESASETVGEIQTFFKRQKVHEFYLLSKKPEYKHLLKNFQHFISNLIQTADESGVLYSNIVIAEEDEDVEEPDDTNLMEDLLIWLSSFSVSTIRSLRYISTLALFTIETTLCKTAKKNNTSLEDLKHQLLVEKGKKQTATIKKRVSQIEENVETYTNQSILLENFIQDIVNTSFIHRFKDVDHHIRIEAMNSLGEWMILYPELFYKVTYLKYLGWILSDSNSSVRIQVLKTLVKLLKHNSIVAGLRQFVERFKGRIVEMAFYDVDNNVKNNAIILLTEINKIGYLEEESIHKITSLLFTSEDSKTKSLVATFVSQVETDRTSDIIETYEITIEQDQDKFTHDLRKLIKYNALLKLLEESYQREDQPEGNPFIVLADIIVSTKRYTNPWSDLIEYYTLDISSCDKLSETLRDILKLDLAKRVILLSLLNGSLAKLLKSKGSDEDCVDVSSKLEDILKIAEQSEEEFGVFLQIFGLFNPQFLENLNKSQVYKSTFQAIAKHFKSNFVGSSQSKYINLFKTIPNNSDLVCVIDTKSVFKDLTNELILGCHKLVQADDFIISQTTAAQIEDDFISKLLVLGTSFDISDALPYFAELKDKLFSVLPDMGLAESSSLQQMVISLSKVILSSVSWKLNNLLQSNEMYDIEEELKPLPGILFDECELITERSSPLTFRTDLSFLVIDLYVLLKNFFENYIQSGKDNLSHTSRFKDLELESLKPRDTTIASLKDIFLIKESKYASLLGEVLEREDDEGIDYNSVEATDDAVAWELERDLALFTLKIVRFSNMGFLPNDFISRLSLNRSILGELFATVIEEQSNTPQAEPELEEVHDEVPSIHLD</sequence>
<dbReference type="InterPro" id="IPR048610">
    <property type="entry name" value="SCC3_C"/>
</dbReference>
<dbReference type="Gene3D" id="1.25.10.10">
    <property type="entry name" value="Leucine-rich Repeat Variant"/>
    <property type="match status" value="1"/>
</dbReference>
<name>A0A1E4S3A4_CYBJN</name>
<dbReference type="Proteomes" id="UP000094389">
    <property type="component" value="Unassembled WGS sequence"/>
</dbReference>
<feature type="domain" description="SCD" evidence="2">
    <location>
        <begin position="317"/>
        <end position="402"/>
    </location>
</feature>
<dbReference type="OMA" id="FVHRFKD"/>
<dbReference type="PANTHER" id="PTHR11199:SF0">
    <property type="entry name" value="LD34181P-RELATED"/>
    <property type="match status" value="1"/>
</dbReference>
<organism evidence="3 4">
    <name type="scientific">Cyberlindnera jadinii (strain ATCC 18201 / CBS 1600 / BCRC 20928 / JCM 3617 / NBRC 0987 / NRRL Y-1542)</name>
    <name type="common">Torula yeast</name>
    <name type="synonym">Candida utilis</name>
    <dbReference type="NCBI Taxonomy" id="983966"/>
    <lineage>
        <taxon>Eukaryota</taxon>
        <taxon>Fungi</taxon>
        <taxon>Dikarya</taxon>
        <taxon>Ascomycota</taxon>
        <taxon>Saccharomycotina</taxon>
        <taxon>Saccharomycetes</taxon>
        <taxon>Phaffomycetales</taxon>
        <taxon>Phaffomycetaceae</taxon>
        <taxon>Cyberlindnera</taxon>
    </lineage>
</organism>
<dbReference type="Pfam" id="PF21767">
    <property type="entry name" value="SCC3_C"/>
    <property type="match status" value="1"/>
</dbReference>
<feature type="region of interest" description="Disordered" evidence="1">
    <location>
        <begin position="956"/>
        <end position="978"/>
    </location>
</feature>
<accession>A0A1E4S3A4</accession>
<feature type="compositionally biased region" description="Basic residues" evidence="1">
    <location>
        <begin position="50"/>
        <end position="70"/>
    </location>
</feature>
<dbReference type="OrthoDB" id="498590at2759"/>
<dbReference type="InterPro" id="IPR016024">
    <property type="entry name" value="ARM-type_fold"/>
</dbReference>
<dbReference type="SUPFAM" id="SSF48371">
    <property type="entry name" value="ARM repeat"/>
    <property type="match status" value="1"/>
</dbReference>
<feature type="compositionally biased region" description="Acidic residues" evidence="1">
    <location>
        <begin position="24"/>
        <end position="45"/>
    </location>
</feature>
<dbReference type="PANTHER" id="PTHR11199">
    <property type="entry name" value="STROMAL ANTIGEN"/>
    <property type="match status" value="1"/>
</dbReference>
<reference evidence="3 4" key="1">
    <citation type="journal article" date="2016" name="Proc. Natl. Acad. Sci. U.S.A.">
        <title>Comparative genomics of biotechnologically important yeasts.</title>
        <authorList>
            <person name="Riley R."/>
            <person name="Haridas S."/>
            <person name="Wolfe K.H."/>
            <person name="Lopes M.R."/>
            <person name="Hittinger C.T."/>
            <person name="Goeker M."/>
            <person name="Salamov A.A."/>
            <person name="Wisecaver J.H."/>
            <person name="Long T.M."/>
            <person name="Calvey C.H."/>
            <person name="Aerts A.L."/>
            <person name="Barry K.W."/>
            <person name="Choi C."/>
            <person name="Clum A."/>
            <person name="Coughlan A.Y."/>
            <person name="Deshpande S."/>
            <person name="Douglass A.P."/>
            <person name="Hanson S.J."/>
            <person name="Klenk H.-P."/>
            <person name="LaButti K.M."/>
            <person name="Lapidus A."/>
            <person name="Lindquist E.A."/>
            <person name="Lipzen A.M."/>
            <person name="Meier-Kolthoff J.P."/>
            <person name="Ohm R.A."/>
            <person name="Otillar R.P."/>
            <person name="Pangilinan J.L."/>
            <person name="Peng Y."/>
            <person name="Rokas A."/>
            <person name="Rosa C.A."/>
            <person name="Scheuner C."/>
            <person name="Sibirny A.A."/>
            <person name="Slot J.C."/>
            <person name="Stielow J.B."/>
            <person name="Sun H."/>
            <person name="Kurtzman C.P."/>
            <person name="Blackwell M."/>
            <person name="Grigoriev I.V."/>
            <person name="Jeffries T.W."/>
        </authorList>
    </citation>
    <scope>NUCLEOTIDE SEQUENCE [LARGE SCALE GENOMIC DNA]</scope>
    <source>
        <strain evidence="4">ATCC 18201 / CBS 1600 / BCRC 20928 / JCM 3617 / NBRC 0987 / NRRL Y-1542</strain>
    </source>
</reference>
<dbReference type="InterPro" id="IPR020839">
    <property type="entry name" value="SCD"/>
</dbReference>
<dbReference type="GO" id="GO:0005634">
    <property type="term" value="C:nucleus"/>
    <property type="evidence" value="ECO:0007669"/>
    <property type="project" value="TreeGrafter"/>
</dbReference>
<dbReference type="STRING" id="983966.A0A1E4S3A4"/>
<evidence type="ECO:0000313" key="4">
    <source>
        <dbReference type="Proteomes" id="UP000094389"/>
    </source>
</evidence>
<feature type="region of interest" description="Disordered" evidence="1">
    <location>
        <begin position="19"/>
        <end position="76"/>
    </location>
</feature>
<keyword evidence="4" id="KW-1185">Reference proteome</keyword>
<dbReference type="EMBL" id="KV453929">
    <property type="protein sequence ID" value="ODV73882.1"/>
    <property type="molecule type" value="Genomic_DNA"/>
</dbReference>
<dbReference type="Pfam" id="PF08514">
    <property type="entry name" value="STAG"/>
    <property type="match status" value="1"/>
</dbReference>
<evidence type="ECO:0000256" key="1">
    <source>
        <dbReference type="SAM" id="MobiDB-lite"/>
    </source>
</evidence>
<dbReference type="InterPro" id="IPR011989">
    <property type="entry name" value="ARM-like"/>
</dbReference>
<dbReference type="GeneID" id="30989242"/>
<dbReference type="GO" id="GO:0003682">
    <property type="term" value="F:chromatin binding"/>
    <property type="evidence" value="ECO:0007669"/>
    <property type="project" value="TreeGrafter"/>
</dbReference>
<dbReference type="Pfam" id="PF21581">
    <property type="entry name" value="SCD"/>
    <property type="match status" value="1"/>
</dbReference>
<dbReference type="GO" id="GO:0007062">
    <property type="term" value="P:sister chromatid cohesion"/>
    <property type="evidence" value="ECO:0007669"/>
    <property type="project" value="UniProtKB-ARBA"/>
</dbReference>
<dbReference type="PROSITE" id="PS51425">
    <property type="entry name" value="SCD"/>
    <property type="match status" value="1"/>
</dbReference>
<evidence type="ECO:0000259" key="2">
    <source>
        <dbReference type="PROSITE" id="PS51425"/>
    </source>
</evidence>
<dbReference type="RefSeq" id="XP_020070921.1">
    <property type="nucleotide sequence ID" value="XM_020214846.1"/>
</dbReference>
<dbReference type="GO" id="GO:0008278">
    <property type="term" value="C:cohesin complex"/>
    <property type="evidence" value="ECO:0007669"/>
    <property type="project" value="TreeGrafter"/>
</dbReference>
<proteinExistence type="predicted"/>
<protein>
    <recommendedName>
        <fullName evidence="2">SCD domain-containing protein</fullName>
    </recommendedName>
</protein>
<dbReference type="AlphaFoldDB" id="A0A1E4S3A4"/>
<dbReference type="InterPro" id="IPR039662">
    <property type="entry name" value="Cohesin_Scc3/SA"/>
</dbReference>
<evidence type="ECO:0000313" key="3">
    <source>
        <dbReference type="EMBL" id="ODV73882.1"/>
    </source>
</evidence>
<dbReference type="GO" id="GO:0000785">
    <property type="term" value="C:chromatin"/>
    <property type="evidence" value="ECO:0007669"/>
    <property type="project" value="TreeGrafter"/>
</dbReference>
<dbReference type="InterPro" id="IPR013721">
    <property type="entry name" value="STAG"/>
</dbReference>